<dbReference type="GO" id="GO:0009986">
    <property type="term" value="C:cell surface"/>
    <property type="evidence" value="ECO:0007669"/>
    <property type="project" value="Ensembl"/>
</dbReference>
<keyword evidence="6" id="KW-0391">Immunity</keyword>
<gene>
    <name evidence="18" type="primary">Tnfsf18</name>
</gene>
<keyword evidence="7" id="KW-0735">Signal-anchor</keyword>
<evidence type="ECO:0000256" key="14">
    <source>
        <dbReference type="ARBA" id="ARBA00074590"/>
    </source>
</evidence>
<accession>A0A8C5LNZ4</accession>
<evidence type="ECO:0000259" key="17">
    <source>
        <dbReference type="PROSITE" id="PS50049"/>
    </source>
</evidence>
<dbReference type="InterPro" id="IPR008983">
    <property type="entry name" value="Tumour_necrosis_fac-like_dom"/>
</dbReference>
<dbReference type="PROSITE" id="PS50049">
    <property type="entry name" value="THD_2"/>
    <property type="match status" value="1"/>
</dbReference>
<dbReference type="Ensembl" id="ENSJJAT00000031681.1">
    <property type="protein sequence ID" value="ENSJJAP00000025094.1"/>
    <property type="gene ID" value="ENSJJAG00000024372.1"/>
</dbReference>
<evidence type="ECO:0000256" key="2">
    <source>
        <dbReference type="ARBA" id="ARBA00008670"/>
    </source>
</evidence>
<dbReference type="FunFam" id="2.60.120.40:FF:000026">
    <property type="entry name" value="Tumor necrosis factor ligand superfamily member 18"/>
    <property type="match status" value="1"/>
</dbReference>
<organism evidence="18 19">
    <name type="scientific">Jaculus jaculus</name>
    <name type="common">Lesser Egyptian jerboa</name>
    <dbReference type="NCBI Taxonomy" id="51337"/>
    <lineage>
        <taxon>Eukaryota</taxon>
        <taxon>Metazoa</taxon>
        <taxon>Chordata</taxon>
        <taxon>Craniata</taxon>
        <taxon>Vertebrata</taxon>
        <taxon>Euteleostomi</taxon>
        <taxon>Mammalia</taxon>
        <taxon>Eutheria</taxon>
        <taxon>Euarchontoglires</taxon>
        <taxon>Glires</taxon>
        <taxon>Rodentia</taxon>
        <taxon>Myomorpha</taxon>
        <taxon>Dipodoidea</taxon>
        <taxon>Dipodidae</taxon>
        <taxon>Dipodinae</taxon>
        <taxon>Jaculus</taxon>
    </lineage>
</organism>
<evidence type="ECO:0000256" key="6">
    <source>
        <dbReference type="ARBA" id="ARBA00022859"/>
    </source>
</evidence>
<dbReference type="Proteomes" id="UP000694385">
    <property type="component" value="Unassembled WGS sequence"/>
</dbReference>
<keyword evidence="9" id="KW-1064">Adaptive immunity</keyword>
<dbReference type="GO" id="GO:0005125">
    <property type="term" value="F:cytokine activity"/>
    <property type="evidence" value="ECO:0007669"/>
    <property type="project" value="UniProtKB-KW"/>
</dbReference>
<evidence type="ECO:0000256" key="16">
    <source>
        <dbReference type="SAM" id="Phobius"/>
    </source>
</evidence>
<dbReference type="GO" id="GO:0042129">
    <property type="term" value="P:regulation of T cell proliferation"/>
    <property type="evidence" value="ECO:0007669"/>
    <property type="project" value="Ensembl"/>
</dbReference>
<dbReference type="PANTHER" id="PTHR15267:SF1">
    <property type="entry name" value="TUMOR NECROSIS FACTOR LIGAND SUPERFAMILY MEMBER 18"/>
    <property type="match status" value="1"/>
</dbReference>
<protein>
    <recommendedName>
        <fullName evidence="14">Tumor necrosis factor ligand superfamily member 18</fullName>
    </recommendedName>
    <alternativeName>
        <fullName evidence="15">Glucocorticoid-induced TNF-related ligand</fullName>
    </alternativeName>
</protein>
<evidence type="ECO:0000313" key="19">
    <source>
        <dbReference type="Proteomes" id="UP000694385"/>
    </source>
</evidence>
<dbReference type="GO" id="GO:0042802">
    <property type="term" value="F:identical protein binding"/>
    <property type="evidence" value="ECO:0007669"/>
    <property type="project" value="Ensembl"/>
</dbReference>
<dbReference type="GO" id="GO:0033209">
    <property type="term" value="P:tumor necrosis factor-mediated signaling pathway"/>
    <property type="evidence" value="ECO:0007669"/>
    <property type="project" value="Ensembl"/>
</dbReference>
<comment type="subcellular location">
    <subcellularLocation>
        <location evidence="1">Cell membrane</location>
        <topology evidence="1">Single-pass type II membrane protein</topology>
    </subcellularLocation>
</comment>
<evidence type="ECO:0000256" key="3">
    <source>
        <dbReference type="ARBA" id="ARBA00022475"/>
    </source>
</evidence>
<evidence type="ECO:0000256" key="10">
    <source>
        <dbReference type="ARBA" id="ARBA00023136"/>
    </source>
</evidence>
<dbReference type="PROSITE" id="PS00251">
    <property type="entry name" value="THD_1"/>
    <property type="match status" value="1"/>
</dbReference>
<dbReference type="GeneTree" id="ENSGT00390000002560"/>
<keyword evidence="19" id="KW-1185">Reference proteome</keyword>
<evidence type="ECO:0000256" key="4">
    <source>
        <dbReference type="ARBA" id="ARBA00022514"/>
    </source>
</evidence>
<dbReference type="SUPFAM" id="SSF49842">
    <property type="entry name" value="TNF-like"/>
    <property type="match status" value="1"/>
</dbReference>
<dbReference type="InterPro" id="IPR021184">
    <property type="entry name" value="TNF_CS"/>
</dbReference>
<dbReference type="GO" id="GO:2000329">
    <property type="term" value="P:negative regulation of T-helper 17 cell lineage commitment"/>
    <property type="evidence" value="ECO:0007669"/>
    <property type="project" value="Ensembl"/>
</dbReference>
<proteinExistence type="inferred from homology"/>
<evidence type="ECO:0000256" key="13">
    <source>
        <dbReference type="ARBA" id="ARBA00059256"/>
    </source>
</evidence>
<dbReference type="AlphaFoldDB" id="A0A8C5LNZ4"/>
<name>A0A8C5LNZ4_JACJA</name>
<dbReference type="GO" id="GO:0005886">
    <property type="term" value="C:plasma membrane"/>
    <property type="evidence" value="ECO:0007669"/>
    <property type="project" value="UniProtKB-SubCell"/>
</dbReference>
<evidence type="ECO:0000256" key="5">
    <source>
        <dbReference type="ARBA" id="ARBA00022692"/>
    </source>
</evidence>
<dbReference type="GO" id="GO:0043254">
    <property type="term" value="P:regulation of protein-containing complex assembly"/>
    <property type="evidence" value="ECO:0007669"/>
    <property type="project" value="Ensembl"/>
</dbReference>
<dbReference type="PANTHER" id="PTHR15267">
    <property type="entry name" value="TUMOR NECROSIS FACTOR LIGAND SUPERFAMILY MEMBER 18"/>
    <property type="match status" value="1"/>
</dbReference>
<evidence type="ECO:0000256" key="11">
    <source>
        <dbReference type="ARBA" id="ARBA00023157"/>
    </source>
</evidence>
<evidence type="ECO:0000313" key="18">
    <source>
        <dbReference type="Ensembl" id="ENSJJAP00000025094.1"/>
    </source>
</evidence>
<dbReference type="OMA" id="YKEPAPF"/>
<keyword evidence="11" id="KW-1015">Disulfide bond</keyword>
<evidence type="ECO:0000256" key="1">
    <source>
        <dbReference type="ARBA" id="ARBA00004401"/>
    </source>
</evidence>
<dbReference type="GO" id="GO:0050729">
    <property type="term" value="P:positive regulation of inflammatory response"/>
    <property type="evidence" value="ECO:0007669"/>
    <property type="project" value="Ensembl"/>
</dbReference>
<dbReference type="Gene3D" id="2.60.120.40">
    <property type="match status" value="1"/>
</dbReference>
<dbReference type="GO" id="GO:0045785">
    <property type="term" value="P:positive regulation of cell adhesion"/>
    <property type="evidence" value="ECO:0007669"/>
    <property type="project" value="Ensembl"/>
</dbReference>
<evidence type="ECO:0000256" key="12">
    <source>
        <dbReference type="ARBA" id="ARBA00023180"/>
    </source>
</evidence>
<dbReference type="GO" id="GO:0010759">
    <property type="term" value="P:positive regulation of macrophage chemotaxis"/>
    <property type="evidence" value="ECO:0007669"/>
    <property type="project" value="Ensembl"/>
</dbReference>
<keyword evidence="3" id="KW-1003">Cell membrane</keyword>
<dbReference type="InterPro" id="IPR006052">
    <property type="entry name" value="TNF_dom"/>
</dbReference>
<comment type="function">
    <text evidence="13">Cytokine that binds to TNFRSF18/AITR/GITR. Regulates T-cell responses. Can function as costimulator and lower the threshold for T-cell activation and T-cell proliferation. Important for interactions between activated T-lymphocytes and endothelial cells. Mediates activation of NF-kappa-B. Triggers increased phosphorylation of STAT1 and up-regulates expression of VCAM1 and ICAM1. Promotes leukocyte adhesion to endothelial cells. Regulates migration of monocytes from the splenic reservoir to sites of inflammation.</text>
</comment>
<keyword evidence="4" id="KW-0202">Cytokine</keyword>
<reference evidence="18" key="1">
    <citation type="submission" date="2025-08" db="UniProtKB">
        <authorList>
            <consortium name="Ensembl"/>
        </authorList>
    </citation>
    <scope>IDENTIFICATION</scope>
</reference>
<feature type="transmembrane region" description="Helical" evidence="16">
    <location>
        <begin position="21"/>
        <end position="43"/>
    </location>
</feature>
<comment type="similarity">
    <text evidence="2">Belongs to the tumor necrosis factor family.</text>
</comment>
<feature type="domain" description="THD" evidence="17">
    <location>
        <begin position="39"/>
        <end position="162"/>
    </location>
</feature>
<reference evidence="18" key="2">
    <citation type="submission" date="2025-09" db="UniProtKB">
        <authorList>
            <consortium name="Ensembl"/>
        </authorList>
    </citation>
    <scope>IDENTIFICATION</scope>
</reference>
<sequence>MEDLPLHQPSSQGAQRCWRPQLLYTALVLLVLCSCGALIFTFFPTANEPCMARFGPLPLKWQMTSPEPLCINTTSDWKLKILQNGLYLIYGEVAFDATYKGWAPFAAQLCKNERVLQTVTNSSQVQAIGGTYELRTGDTIDLIFNSEDQVLTNNTYWGIILVANLQFIS</sequence>
<evidence type="ECO:0000256" key="9">
    <source>
        <dbReference type="ARBA" id="ARBA00023130"/>
    </source>
</evidence>
<keyword evidence="12" id="KW-0325">Glycoprotein</keyword>
<dbReference type="GO" id="GO:0060255">
    <property type="term" value="P:regulation of macromolecule metabolic process"/>
    <property type="evidence" value="ECO:0007669"/>
    <property type="project" value="UniProtKB-ARBA"/>
</dbReference>
<dbReference type="GO" id="GO:0080090">
    <property type="term" value="P:regulation of primary metabolic process"/>
    <property type="evidence" value="ECO:0007669"/>
    <property type="project" value="UniProtKB-ARBA"/>
</dbReference>
<dbReference type="GO" id="GO:0090026">
    <property type="term" value="P:positive regulation of monocyte chemotaxis"/>
    <property type="evidence" value="ECO:0007669"/>
    <property type="project" value="Ensembl"/>
</dbReference>
<evidence type="ECO:0000256" key="8">
    <source>
        <dbReference type="ARBA" id="ARBA00022989"/>
    </source>
</evidence>
<dbReference type="InterPro" id="IPR042380">
    <property type="entry name" value="TNFSF18"/>
</dbReference>
<dbReference type="GO" id="GO:0002250">
    <property type="term" value="P:adaptive immune response"/>
    <property type="evidence" value="ECO:0007669"/>
    <property type="project" value="UniProtKB-KW"/>
</dbReference>
<dbReference type="GO" id="GO:0002309">
    <property type="term" value="P:T cell proliferation involved in immune response"/>
    <property type="evidence" value="ECO:0007669"/>
    <property type="project" value="Ensembl"/>
</dbReference>
<keyword evidence="8 16" id="KW-1133">Transmembrane helix</keyword>
<dbReference type="GO" id="GO:0005615">
    <property type="term" value="C:extracellular space"/>
    <property type="evidence" value="ECO:0007669"/>
    <property type="project" value="UniProtKB-KW"/>
</dbReference>
<dbReference type="GO" id="GO:2000508">
    <property type="term" value="P:regulation of dendritic cell chemotaxis"/>
    <property type="evidence" value="ECO:0007669"/>
    <property type="project" value="Ensembl"/>
</dbReference>
<evidence type="ECO:0000256" key="15">
    <source>
        <dbReference type="ARBA" id="ARBA00078193"/>
    </source>
</evidence>
<keyword evidence="10 16" id="KW-0472">Membrane</keyword>
<keyword evidence="5 16" id="KW-0812">Transmembrane</keyword>
<dbReference type="GO" id="GO:0005164">
    <property type="term" value="F:tumor necrosis factor receptor binding"/>
    <property type="evidence" value="ECO:0007669"/>
    <property type="project" value="InterPro"/>
</dbReference>
<evidence type="ECO:0000256" key="7">
    <source>
        <dbReference type="ARBA" id="ARBA00022968"/>
    </source>
</evidence>